<dbReference type="InterPro" id="IPR036365">
    <property type="entry name" value="PGBD-like_sf"/>
</dbReference>
<dbReference type="EMBL" id="JAQFWP010000024">
    <property type="protein sequence ID" value="MDA2805697.1"/>
    <property type="molecule type" value="Genomic_DNA"/>
</dbReference>
<protein>
    <submittedName>
        <fullName evidence="3">Peptidoglycan-binding domain-containing protein</fullName>
    </submittedName>
</protein>
<organism evidence="3 4">
    <name type="scientific">Nocardiopsis suaedae</name>
    <dbReference type="NCBI Taxonomy" id="3018444"/>
    <lineage>
        <taxon>Bacteria</taxon>
        <taxon>Bacillati</taxon>
        <taxon>Actinomycetota</taxon>
        <taxon>Actinomycetes</taxon>
        <taxon>Streptosporangiales</taxon>
        <taxon>Nocardiopsidaceae</taxon>
        <taxon>Nocardiopsis</taxon>
    </lineage>
</organism>
<reference evidence="3" key="1">
    <citation type="submission" date="2023-01" db="EMBL/GenBank/DDBJ databases">
        <title>Draft genome sequence of Nocardiopsis sp. LSu2-4 isolated from halophytes.</title>
        <authorList>
            <person name="Duangmal K."/>
            <person name="Chantavorakit T."/>
        </authorList>
    </citation>
    <scope>NUCLEOTIDE SEQUENCE</scope>
    <source>
        <strain evidence="3">LSu2-4</strain>
    </source>
</reference>
<dbReference type="SUPFAM" id="SSF47090">
    <property type="entry name" value="PGBD-like"/>
    <property type="match status" value="1"/>
</dbReference>
<evidence type="ECO:0000256" key="1">
    <source>
        <dbReference type="SAM" id="MobiDB-lite"/>
    </source>
</evidence>
<sequence>MLTVDNRLDGPTGNPVTDTSLASSAGAGTVTVADAGTRAVYDDTVQVVGRTTVEAATGHHRQGGTSGEGIATPRLLAALPSAPWTIRVYTRVPGLQVAGHGTDEVRWLLRLGDSHGLLVRESSSGNIQLRVKPWGLASSTIGPASFTGTAPQIAQVLRVELSYDGTDLEARVYEVGQTTAAITYQFTGLTITGSVLALTGYRFRDGVLLQPGDNDANLSGTPVEDRQNQLLVWDPNILPNFGADGDYGQETTDAVTDFQNAFGLLPVDGEVGPETGAALDLMVQLEQADPTPPPLWLSHLAVDDTATVIGPAQVDVTLAAAGAASVSGQASTSAAEGPVATAMGSAPAGGTATASKSVTVAAAGSVSAAGAALDTKNGMVAAEAAPVRTVGVAGVEDFTVPIEWPPTLMVELHTGEAWEDITGDVRTSSDVSITRGRADEASSADPGKLSLLLNNRHGRYSPRNPVSPYYGRIGRNTPIRVRVGDQLPPNVPIVADAFDRTVTDGWGTADTGQEWERLGTAASDYSVDAAGAHLTLSAIEDRRLMRIFDPSIPADVDLVFTASVSQAPQGFAGGAVFAAVAVRDGVEGAYLCSLGYRVATGAGLRVTASISRAHPDGNEPLTGLQTVTGLTYAPGELLRVRVRAVGPEIRMRVWADGADEPMVWHAQAHDDVVTSGGYVSLSGNVSSSAVDTPLPVMVRFGEVTAREAAVPQPVVRFSGEVSAWPARWDLAGADVWVPIEGSGLLRRLGQGSPPGHSPLRRTIVGAYPLAYWPLEDGATATRAASAVGGVAPLTVRDMAFGEEESLPSSLPLPTLGPGARFTSQTLPHSDTGVWSLNMLYLLPDSDYPDDAAVMLDWATSGTAARWVVMLYTSSTDGVRRLRVVALDADGGVLALQNTILDGAGVAFSGQWRRFRMEAWQDGADVRWRVDWLDQDDNNWGNGGAFAGQVGRVTRISTTTAAFNDNLEGMAIGHLSLWGVRGPVAYYDAFGGFRGETARSRIARLAAVEGVPLLAVGAGATPVGALSAGRGFLDAAESASEADMGILDEQRDRAGLRFRARESLYNQEPTLILDYTEGVIGAPFEPVEDDQALANDITAKRDGGSEFRAVQETGPLSVADPPDGVGRYEESVTLDVAEDTQLPGQAGWRLHLGTVDEVRYPTVRLNLANPRMRERLEEVLAIDAGDRVRIVNLPAWMPPGGADLIVQGYTETIGTHRWEVELTCTPASPWTVGAVPELRTISEGFEDSDYTIPVTAGGDAPWERTTAQAHGGFWSLVSGPISHGQTSDAVVAVPAGARTLRFWYRVSSEENFDELRVLVDTSEVFAFSGYREWAPLTLDVEGAAEVVFRYAKDASASSGEDRAWIDDITFTFADAVSVPDAADRADTAGAELRFAVDSAETTLAVDTTAVPPWITSDDFPDDFPFDVVVGGEVMRVTQIIGDGNAAPQSFVVERSTNGIVKPHPAGADVRIAHPMTIAL</sequence>
<feature type="domain" description="Peptidoglycan binding-like" evidence="2">
    <location>
        <begin position="223"/>
        <end position="279"/>
    </location>
</feature>
<dbReference type="InterPro" id="IPR002477">
    <property type="entry name" value="Peptidoglycan-bd-like"/>
</dbReference>
<gene>
    <name evidence="3" type="ORF">O4U47_14355</name>
</gene>
<feature type="region of interest" description="Disordered" evidence="1">
    <location>
        <begin position="1"/>
        <end position="21"/>
    </location>
</feature>
<evidence type="ECO:0000259" key="2">
    <source>
        <dbReference type="Pfam" id="PF01471"/>
    </source>
</evidence>
<evidence type="ECO:0000313" key="3">
    <source>
        <dbReference type="EMBL" id="MDA2805697.1"/>
    </source>
</evidence>
<comment type="caution">
    <text evidence="3">The sequence shown here is derived from an EMBL/GenBank/DDBJ whole genome shotgun (WGS) entry which is preliminary data.</text>
</comment>
<dbReference type="Pfam" id="PF01471">
    <property type="entry name" value="PG_binding_1"/>
    <property type="match status" value="1"/>
</dbReference>
<evidence type="ECO:0000313" key="4">
    <source>
        <dbReference type="Proteomes" id="UP001165685"/>
    </source>
</evidence>
<dbReference type="RefSeq" id="WP_270678350.1">
    <property type="nucleotide sequence ID" value="NZ_JAQFWP010000024.1"/>
</dbReference>
<dbReference type="Proteomes" id="UP001165685">
    <property type="component" value="Unassembled WGS sequence"/>
</dbReference>
<dbReference type="Gene3D" id="1.10.101.10">
    <property type="entry name" value="PGBD-like superfamily/PGBD"/>
    <property type="match status" value="1"/>
</dbReference>
<proteinExistence type="predicted"/>
<name>A0ABT4TLX2_9ACTN</name>
<accession>A0ABT4TLX2</accession>
<dbReference type="InterPro" id="IPR036366">
    <property type="entry name" value="PGBDSf"/>
</dbReference>
<keyword evidence="4" id="KW-1185">Reference proteome</keyword>